<evidence type="ECO:0000256" key="1">
    <source>
        <dbReference type="RuleBase" id="RU362001"/>
    </source>
</evidence>
<dbReference type="PATRIC" id="fig|1807.14.peg.1241"/>
<dbReference type="SUPFAM" id="SSF140453">
    <property type="entry name" value="EsxAB dimer-like"/>
    <property type="match status" value="1"/>
</dbReference>
<dbReference type="RefSeq" id="WP_048422514.1">
    <property type="nucleotide sequence ID" value="NZ_JYNU01000007.1"/>
</dbReference>
<evidence type="ECO:0000313" key="2">
    <source>
        <dbReference type="EMBL" id="KMO79429.1"/>
    </source>
</evidence>
<sequence>MSALIVDFDALRAAIRHMEEFGREVGECLDDIEHTMTMLRGSWEGAASDAQEQAQKQWETGAEQMKESLAALQKVADTAHKNYTDAVAKNGQMWQA</sequence>
<reference evidence="2 3" key="1">
    <citation type="journal article" date="2015" name="Genome Biol. Evol.">
        <title>Characterization of Three Mycobacterium spp. with Potential Use in Bioremediation by Genome Sequencing and Comparative Genomics.</title>
        <authorList>
            <person name="Das S."/>
            <person name="Pettersson B.M."/>
            <person name="Behra P.R."/>
            <person name="Ramesh M."/>
            <person name="Dasgupta S."/>
            <person name="Bhattacharya A."/>
            <person name="Kirsebom L.A."/>
        </authorList>
    </citation>
    <scope>NUCLEOTIDE SEQUENCE [LARGE SCALE GENOMIC DNA]</scope>
    <source>
        <strain evidence="2 3">DSM 44075</strain>
    </source>
</reference>
<evidence type="ECO:0000313" key="3">
    <source>
        <dbReference type="Proteomes" id="UP000036313"/>
    </source>
</evidence>
<dbReference type="Proteomes" id="UP000036313">
    <property type="component" value="Unassembled WGS sequence"/>
</dbReference>
<organism evidence="2 3">
    <name type="scientific">Mycolicibacterium obuense</name>
    <dbReference type="NCBI Taxonomy" id="1807"/>
    <lineage>
        <taxon>Bacteria</taxon>
        <taxon>Bacillati</taxon>
        <taxon>Actinomycetota</taxon>
        <taxon>Actinomycetes</taxon>
        <taxon>Mycobacteriales</taxon>
        <taxon>Mycobacteriaceae</taxon>
        <taxon>Mycolicibacterium</taxon>
    </lineage>
</organism>
<dbReference type="InterPro" id="IPR010310">
    <property type="entry name" value="T7SS_ESAT-6-like"/>
</dbReference>
<comment type="similarity">
    <text evidence="1">Belongs to the WXG100 family.</text>
</comment>
<dbReference type="EMBL" id="JYNU01000007">
    <property type="protein sequence ID" value="KMO79429.1"/>
    <property type="molecule type" value="Genomic_DNA"/>
</dbReference>
<protein>
    <recommendedName>
        <fullName evidence="1">ESAT-6-like protein</fullName>
    </recommendedName>
</protein>
<dbReference type="InterPro" id="IPR036689">
    <property type="entry name" value="ESAT-6-like_sf"/>
</dbReference>
<comment type="caution">
    <text evidence="2">The sequence shown here is derived from an EMBL/GenBank/DDBJ whole genome shotgun (WGS) entry which is preliminary data.</text>
</comment>
<accession>A0A0J6W9Z9</accession>
<dbReference type="NCBIfam" id="TIGR03930">
    <property type="entry name" value="WXG100_ESAT6"/>
    <property type="match status" value="1"/>
</dbReference>
<name>A0A0J6W9Z9_9MYCO</name>
<dbReference type="Gene3D" id="1.10.287.1060">
    <property type="entry name" value="ESAT-6-like"/>
    <property type="match status" value="1"/>
</dbReference>
<proteinExistence type="inferred from homology"/>
<dbReference type="Pfam" id="PF06013">
    <property type="entry name" value="WXG100"/>
    <property type="match status" value="1"/>
</dbReference>
<gene>
    <name evidence="2" type="ORF">MOBUDSM44075_01229</name>
</gene>
<dbReference type="AlphaFoldDB" id="A0A0J6W9Z9"/>